<evidence type="ECO:0000256" key="3">
    <source>
        <dbReference type="ARBA" id="ARBA00019192"/>
    </source>
</evidence>
<evidence type="ECO:0000256" key="6">
    <source>
        <dbReference type="HAMAP-Rule" id="MF_00094"/>
    </source>
</evidence>
<dbReference type="PANTHER" id="PTHR43116:SF3">
    <property type="entry name" value="CLASS I PEPTIDE CHAIN RELEASE FACTOR"/>
    <property type="match status" value="1"/>
</dbReference>
<dbReference type="GO" id="GO:0005737">
    <property type="term" value="C:cytoplasm"/>
    <property type="evidence" value="ECO:0007669"/>
    <property type="project" value="UniProtKB-SubCell"/>
</dbReference>
<sequence length="327" mass="37114">MSKANFWEDNEKAQKLLQKNKSLKETIFEFENLENSLEDIKVLMELSLEEEDLSLEKEVNTSIEELNSNIEKMKIKTLLSGEYDKNNAILSIHAGSGGLDAQDWAKMLLRMYTRWAESKGYKASILDILSDPEAGIKSATILIEGTNSYGYLKGEKGVHRIVRISPFDTSGKRHTSFASVDVIPELDDDIEVDINPSDLKIDTYRASGAGGQHVNKTESAVRITHLPTGIVVQCQNQRSQHLNKDKAMKMLMAKLIELKELEQKEKIEDIQGEYSQISWGSQIRSYVFQPYTLVKDHRTNVEVGNVQGVMDGNIDIFMNEYLKYTKK</sequence>
<gene>
    <name evidence="6" type="primary">prfB</name>
    <name evidence="9" type="ORF">SAMN02744037_02349</name>
</gene>
<dbReference type="Pfam" id="PF03462">
    <property type="entry name" value="PCRF"/>
    <property type="match status" value="1"/>
</dbReference>
<dbReference type="PROSITE" id="PS00745">
    <property type="entry name" value="RF_PROK_I"/>
    <property type="match status" value="1"/>
</dbReference>
<reference evidence="10" key="1">
    <citation type="submission" date="2016-11" db="EMBL/GenBank/DDBJ databases">
        <authorList>
            <person name="Varghese N."/>
            <person name="Submissions S."/>
        </authorList>
    </citation>
    <scope>NUCLEOTIDE SEQUENCE [LARGE SCALE GENOMIC DNA]</scope>
    <source>
        <strain evidence="10">DSM 15518</strain>
    </source>
</reference>
<dbReference type="HAMAP" id="MF_00094">
    <property type="entry name" value="Rel_fac_2"/>
    <property type="match status" value="1"/>
</dbReference>
<dbReference type="GO" id="GO:0016149">
    <property type="term" value="F:translation release factor activity, codon specific"/>
    <property type="evidence" value="ECO:0007669"/>
    <property type="project" value="UniProtKB-UniRule"/>
</dbReference>
<evidence type="ECO:0000259" key="8">
    <source>
        <dbReference type="PROSITE" id="PS00745"/>
    </source>
</evidence>
<dbReference type="InterPro" id="IPR004374">
    <property type="entry name" value="PrfB"/>
</dbReference>
<dbReference type="InterPro" id="IPR045853">
    <property type="entry name" value="Pep_chain_release_fac_I_sf"/>
</dbReference>
<name>A0A1M6SHI5_9FIRM</name>
<dbReference type="PANTHER" id="PTHR43116">
    <property type="entry name" value="PEPTIDE CHAIN RELEASE FACTOR 2"/>
    <property type="match status" value="1"/>
</dbReference>
<keyword evidence="10" id="KW-1185">Reference proteome</keyword>
<keyword evidence="7" id="KW-0175">Coiled coil</keyword>
<keyword evidence="6" id="KW-0963">Cytoplasm</keyword>
<evidence type="ECO:0000313" key="10">
    <source>
        <dbReference type="Proteomes" id="UP000242497"/>
    </source>
</evidence>
<comment type="similarity">
    <text evidence="2 6">Belongs to the prokaryotic/mitochondrial release factor family.</text>
</comment>
<comment type="function">
    <text evidence="1 6">Peptide chain release factor 2 directs the termination of translation in response to the peptide chain termination codons UGA and UAA.</text>
</comment>
<comment type="PTM">
    <text evidence="6">Methylated by PrmC. Methylation increases the termination efficiency of RF2.</text>
</comment>
<proteinExistence type="inferred from homology"/>
<dbReference type="SMART" id="SM00937">
    <property type="entry name" value="PCRF"/>
    <property type="match status" value="1"/>
</dbReference>
<accession>A0A1M6SHI5</accession>
<comment type="subcellular location">
    <subcellularLocation>
        <location evidence="6">Cytoplasm</location>
    </subcellularLocation>
</comment>
<feature type="domain" description="Prokaryotic-type class I peptide chain release factors" evidence="8">
    <location>
        <begin position="205"/>
        <end position="221"/>
    </location>
</feature>
<keyword evidence="4 6" id="KW-0488">Methylation</keyword>
<feature type="coiled-coil region" evidence="7">
    <location>
        <begin position="13"/>
        <end position="76"/>
    </location>
</feature>
<evidence type="ECO:0000256" key="7">
    <source>
        <dbReference type="SAM" id="Coils"/>
    </source>
</evidence>
<keyword evidence="5 6" id="KW-0648">Protein biosynthesis</keyword>
<dbReference type="EMBL" id="FRAE01000072">
    <property type="protein sequence ID" value="SHK44234.1"/>
    <property type="molecule type" value="Genomic_DNA"/>
</dbReference>
<dbReference type="AlphaFoldDB" id="A0A1M6SHI5"/>
<dbReference type="InterPro" id="IPR000352">
    <property type="entry name" value="Pep_chain_release_fac_I"/>
</dbReference>
<evidence type="ECO:0000256" key="1">
    <source>
        <dbReference type="ARBA" id="ARBA00002613"/>
    </source>
</evidence>
<dbReference type="Gene3D" id="3.30.70.1660">
    <property type="match status" value="1"/>
</dbReference>
<dbReference type="SUPFAM" id="SSF75620">
    <property type="entry name" value="Release factor"/>
    <property type="match status" value="1"/>
</dbReference>
<protein>
    <recommendedName>
        <fullName evidence="3 6">Peptide chain release factor 2</fullName>
        <shortName evidence="6">RF-2</shortName>
    </recommendedName>
</protein>
<evidence type="ECO:0000256" key="2">
    <source>
        <dbReference type="ARBA" id="ARBA00010835"/>
    </source>
</evidence>
<dbReference type="Pfam" id="PF00472">
    <property type="entry name" value="RF-1"/>
    <property type="match status" value="1"/>
</dbReference>
<dbReference type="Gene3D" id="3.30.160.20">
    <property type="match status" value="1"/>
</dbReference>
<dbReference type="Gene3D" id="1.20.58.410">
    <property type="entry name" value="Release factor"/>
    <property type="match status" value="1"/>
</dbReference>
<dbReference type="FunFam" id="3.30.160.20:FF:000010">
    <property type="entry name" value="Peptide chain release factor 2"/>
    <property type="match status" value="1"/>
</dbReference>
<organism evidence="9 10">
    <name type="scientific">Tepidibacter formicigenes DSM 15518</name>
    <dbReference type="NCBI Taxonomy" id="1123349"/>
    <lineage>
        <taxon>Bacteria</taxon>
        <taxon>Bacillati</taxon>
        <taxon>Bacillota</taxon>
        <taxon>Clostridia</taxon>
        <taxon>Peptostreptococcales</taxon>
        <taxon>Peptostreptococcaceae</taxon>
        <taxon>Tepidibacter</taxon>
    </lineage>
</organism>
<dbReference type="InterPro" id="IPR005139">
    <property type="entry name" value="PCRF"/>
</dbReference>
<feature type="modified residue" description="N5-methylglutamine" evidence="6">
    <location>
        <position position="212"/>
    </location>
</feature>
<evidence type="ECO:0000256" key="4">
    <source>
        <dbReference type="ARBA" id="ARBA00022481"/>
    </source>
</evidence>
<evidence type="ECO:0000313" key="9">
    <source>
        <dbReference type="EMBL" id="SHK44234.1"/>
    </source>
</evidence>
<dbReference type="NCBIfam" id="TIGR00020">
    <property type="entry name" value="prfB"/>
    <property type="match status" value="1"/>
</dbReference>
<evidence type="ECO:0000256" key="5">
    <source>
        <dbReference type="ARBA" id="ARBA00022917"/>
    </source>
</evidence>
<dbReference type="Proteomes" id="UP000242497">
    <property type="component" value="Unassembled WGS sequence"/>
</dbReference>
<dbReference type="STRING" id="1123349.SAMN02744037_02349"/>